<evidence type="ECO:0000313" key="1">
    <source>
        <dbReference type="EMBL" id="TCK85320.1"/>
    </source>
</evidence>
<dbReference type="SUPFAM" id="SSF48452">
    <property type="entry name" value="TPR-like"/>
    <property type="match status" value="1"/>
</dbReference>
<proteinExistence type="predicted"/>
<protein>
    <submittedName>
        <fullName evidence="1">SusD-like starch-binding protein associating with outer membrane</fullName>
    </submittedName>
</protein>
<gene>
    <name evidence="1" type="ORF">C8N28_0625</name>
</gene>
<comment type="caution">
    <text evidence="1">The sequence shown here is derived from an EMBL/GenBank/DDBJ whole genome shotgun (WGS) entry which is preliminary data.</text>
</comment>
<dbReference type="Proteomes" id="UP000294616">
    <property type="component" value="Unassembled WGS sequence"/>
</dbReference>
<dbReference type="AlphaFoldDB" id="A0A4R1M2R1"/>
<dbReference type="EMBL" id="SMGO01000001">
    <property type="protein sequence ID" value="TCK85320.1"/>
    <property type="molecule type" value="Genomic_DNA"/>
</dbReference>
<dbReference type="RefSeq" id="WP_132221427.1">
    <property type="nucleotide sequence ID" value="NZ_SMGO01000001.1"/>
</dbReference>
<reference evidence="1 2" key="1">
    <citation type="submission" date="2019-03" db="EMBL/GenBank/DDBJ databases">
        <title>Genomic Encyclopedia of Archaeal and Bacterial Type Strains, Phase II (KMG-II): from individual species to whole genera.</title>
        <authorList>
            <person name="Goeker M."/>
        </authorList>
    </citation>
    <scope>NUCLEOTIDE SEQUENCE [LARGE SCALE GENOMIC DNA]</scope>
    <source>
        <strain evidence="1 2">DSM 22554</strain>
    </source>
</reference>
<dbReference type="Pfam" id="PF12771">
    <property type="entry name" value="SusD-like_2"/>
    <property type="match status" value="1"/>
</dbReference>
<dbReference type="InterPro" id="IPR041662">
    <property type="entry name" value="SusD-like_2"/>
</dbReference>
<name>A0A4R1M2R1_9SPHI</name>
<accession>A0A4R1M2R1</accession>
<dbReference type="CDD" id="cd08977">
    <property type="entry name" value="SusD"/>
    <property type="match status" value="1"/>
</dbReference>
<keyword evidence="2" id="KW-1185">Reference proteome</keyword>
<sequence>MKRIIYSAIVMLFCLTSCERLEDINIDPNRPTETHPQLQLTKVQWDAFRSFQGTGPLYAIKMLVQTDGENSNQYYQWNRGSFDPYYNMRDVTKMAEEAERINDNSYIALAKFFKAYYFYNLTLTFGDIPYSAALKGESTDGYVPPIYDSQKQVFMGILADLAEADELLKDQNESIAGDIIYKGDSYKWRKLINAFRLKVLITLSHKEADADLNIKAAFAQIVQNGPLLGADGIDDGQLVFLNQEGNRYPEFNSSGYGSGMYIDETFINRLQEREDPRLFVFFTQTRLAQEAGKEIDDFSSYDGGDPAASYAEVNLKAAAGKTSKVLERYHQDPTNEPFVLIGYSEQQLILAEASARGWISGDAKQYYDAGVKASFKFYETYAKGLGNYVNADKVTEYLSNPLVDFSKATTLEDKIERIIMQKYIRSFLQNGWSAFYDHLRTGYPSFRRPAGVNVPYRWMYPQSEYNYNAENVSEAIRTQFGEGNDNIHQKTWWLK</sequence>
<dbReference type="OrthoDB" id="9766256at2"/>
<evidence type="ECO:0000313" key="2">
    <source>
        <dbReference type="Proteomes" id="UP000294616"/>
    </source>
</evidence>
<dbReference type="InterPro" id="IPR011990">
    <property type="entry name" value="TPR-like_helical_dom_sf"/>
</dbReference>
<organism evidence="1 2">
    <name type="scientific">Albibacterium bauzanense</name>
    <dbReference type="NCBI Taxonomy" id="653929"/>
    <lineage>
        <taxon>Bacteria</taxon>
        <taxon>Pseudomonadati</taxon>
        <taxon>Bacteroidota</taxon>
        <taxon>Sphingobacteriia</taxon>
        <taxon>Sphingobacteriales</taxon>
        <taxon>Sphingobacteriaceae</taxon>
        <taxon>Albibacterium</taxon>
    </lineage>
</organism>
<dbReference type="Gene3D" id="1.25.40.390">
    <property type="match status" value="1"/>
</dbReference>